<dbReference type="InterPro" id="IPR045325">
    <property type="entry name" value="TMEM70/TMEM186/TMEM223"/>
</dbReference>
<protein>
    <recommendedName>
        <fullName evidence="4">Transmembrane protein</fullName>
    </recommendedName>
</protein>
<dbReference type="PANTHER" id="PTHR13281:SF0">
    <property type="entry name" value="TRANSMEMBRANE PROTEIN 70, MITOCHONDRIAL"/>
    <property type="match status" value="1"/>
</dbReference>
<evidence type="ECO:0000256" key="1">
    <source>
        <dbReference type="SAM" id="Phobius"/>
    </source>
</evidence>
<dbReference type="Pfam" id="PF06979">
    <property type="entry name" value="TMEM70"/>
    <property type="match status" value="1"/>
</dbReference>
<organism evidence="2 3">
    <name type="scientific">Rhizoctonia solani</name>
    <dbReference type="NCBI Taxonomy" id="456999"/>
    <lineage>
        <taxon>Eukaryota</taxon>
        <taxon>Fungi</taxon>
        <taxon>Dikarya</taxon>
        <taxon>Basidiomycota</taxon>
        <taxon>Agaricomycotina</taxon>
        <taxon>Agaricomycetes</taxon>
        <taxon>Cantharellales</taxon>
        <taxon>Ceratobasidiaceae</taxon>
        <taxon>Rhizoctonia</taxon>
    </lineage>
</organism>
<keyword evidence="1" id="KW-0812">Transmembrane</keyword>
<sequence>MIRRSCLIYVRKHHPTHISTATSRYGASFDNIRDLHLSTYSSQSRQNHNIPTAIGTNPHVFYSGPLSTTFKNLKLFSLASLSLASALTPFIFIIDAPLSLSARIALAMTALGTSISSTALIAWCGKPYVVSMRRKSGSDAIELTTTNVFLREQYTTILDPRFLQPTSRPFATWELPESVTTDLDCSGKRVAGSAELIALTRDRLGNVVGKYTVEWSEKDGQLSGAVRKEGSPIRHFNVHEELLGDRI</sequence>
<gene>
    <name evidence="2" type="ORF">RDB_LOCUS69879</name>
</gene>
<evidence type="ECO:0000313" key="3">
    <source>
        <dbReference type="Proteomes" id="UP000663840"/>
    </source>
</evidence>
<dbReference type="GO" id="GO:0031966">
    <property type="term" value="C:mitochondrial membrane"/>
    <property type="evidence" value="ECO:0007669"/>
    <property type="project" value="TreeGrafter"/>
</dbReference>
<dbReference type="GO" id="GO:0033615">
    <property type="term" value="P:mitochondrial proton-transporting ATP synthase complex assembly"/>
    <property type="evidence" value="ECO:0007669"/>
    <property type="project" value="TreeGrafter"/>
</dbReference>
<proteinExistence type="predicted"/>
<keyword evidence="1" id="KW-1133">Transmembrane helix</keyword>
<dbReference type="EMBL" id="CAJMWR010001805">
    <property type="protein sequence ID" value="CAE6434632.1"/>
    <property type="molecule type" value="Genomic_DNA"/>
</dbReference>
<name>A0A8H2XWE6_9AGAM</name>
<feature type="transmembrane region" description="Helical" evidence="1">
    <location>
        <begin position="75"/>
        <end position="94"/>
    </location>
</feature>
<evidence type="ECO:0000313" key="2">
    <source>
        <dbReference type="EMBL" id="CAE6434632.1"/>
    </source>
</evidence>
<accession>A0A8H2XWE6</accession>
<comment type="caution">
    <text evidence="2">The sequence shown here is derived from an EMBL/GenBank/DDBJ whole genome shotgun (WGS) entry which is preliminary data.</text>
</comment>
<keyword evidence="1" id="KW-0472">Membrane</keyword>
<feature type="transmembrane region" description="Helical" evidence="1">
    <location>
        <begin position="100"/>
        <end position="125"/>
    </location>
</feature>
<reference evidence="2" key="1">
    <citation type="submission" date="2021-01" db="EMBL/GenBank/DDBJ databases">
        <authorList>
            <person name="Kaushik A."/>
        </authorList>
    </citation>
    <scope>NUCLEOTIDE SEQUENCE</scope>
    <source>
        <strain evidence="2">AG1-1A</strain>
    </source>
</reference>
<dbReference type="Proteomes" id="UP000663840">
    <property type="component" value="Unassembled WGS sequence"/>
</dbReference>
<dbReference type="PANTHER" id="PTHR13281">
    <property type="entry name" value="TRANSMEMBRANE PROTEIN 70, MITOCHONDRIAL"/>
    <property type="match status" value="1"/>
</dbReference>
<dbReference type="AlphaFoldDB" id="A0A8H2XWE6"/>
<dbReference type="InterPro" id="IPR009724">
    <property type="entry name" value="TMEM70"/>
</dbReference>
<evidence type="ECO:0008006" key="4">
    <source>
        <dbReference type="Google" id="ProtNLM"/>
    </source>
</evidence>